<name>A0A8H4BRE6_MUCCL</name>
<dbReference type="PROSITE" id="PS51419">
    <property type="entry name" value="RAB"/>
    <property type="match status" value="1"/>
</dbReference>
<dbReference type="AlphaFoldDB" id="A0A8H4BRE6"/>
<protein>
    <submittedName>
        <fullName evidence="2">GTP-binding protein rab11</fullName>
    </submittedName>
</protein>
<sequence>MYGSSASTLEAKVVVLGSQGVGKTSLVVRYIDKTFSPNSTSTIGASFMTKKQTVDNCKVRLQIWDTAGQERFRAMAPMYYRGAQAALLVYDITSQESFEELSSWIEELKRNMTEDLVIVVAANKLDLAQTRREVSYDDAQKYITRVLGPETLLYEVSAKEDDLSRSRSRSLLLLGRIEDIFIHIARVLVERKQYLPSVKRKPTTYLPMDEEPSAAKSSSCCGF</sequence>
<dbReference type="SMART" id="SM00174">
    <property type="entry name" value="RHO"/>
    <property type="match status" value="1"/>
</dbReference>
<evidence type="ECO:0000256" key="1">
    <source>
        <dbReference type="ARBA" id="ARBA00022741"/>
    </source>
</evidence>
<dbReference type="PANTHER" id="PTHR47978">
    <property type="match status" value="1"/>
</dbReference>
<dbReference type="PROSITE" id="PS51417">
    <property type="entry name" value="ARF"/>
    <property type="match status" value="1"/>
</dbReference>
<dbReference type="SMART" id="SM00173">
    <property type="entry name" value="RAS"/>
    <property type="match status" value="1"/>
</dbReference>
<evidence type="ECO:0000313" key="2">
    <source>
        <dbReference type="EMBL" id="KAF1806203.1"/>
    </source>
</evidence>
<reference evidence="2 3" key="1">
    <citation type="submission" date="2019-09" db="EMBL/GenBank/DDBJ databases">
        <authorList>
            <consortium name="DOE Joint Genome Institute"/>
            <person name="Mondo S.J."/>
            <person name="Navarro-Mendoza M.I."/>
            <person name="Perez-Arques C."/>
            <person name="Panchal S."/>
            <person name="Nicolas F.E."/>
            <person name="Ganguly P."/>
            <person name="Pangilinan J."/>
            <person name="Grigoriev I."/>
            <person name="Heitman J."/>
            <person name="Sanya K."/>
            <person name="Garre V."/>
        </authorList>
    </citation>
    <scope>NUCLEOTIDE SEQUENCE [LARGE SCALE GENOMIC DNA]</scope>
    <source>
        <strain evidence="2 3">MU402</strain>
    </source>
</reference>
<dbReference type="EMBL" id="JAAECE010000001">
    <property type="protein sequence ID" value="KAF1806203.1"/>
    <property type="molecule type" value="Genomic_DNA"/>
</dbReference>
<proteinExistence type="predicted"/>
<evidence type="ECO:0000313" key="3">
    <source>
        <dbReference type="Proteomes" id="UP000469890"/>
    </source>
</evidence>
<comment type="caution">
    <text evidence="2">The sequence shown here is derived from an EMBL/GenBank/DDBJ whole genome shotgun (WGS) entry which is preliminary data.</text>
</comment>
<dbReference type="CDD" id="cd00154">
    <property type="entry name" value="Rab"/>
    <property type="match status" value="1"/>
</dbReference>
<dbReference type="Pfam" id="PF00071">
    <property type="entry name" value="Ras"/>
    <property type="match status" value="1"/>
</dbReference>
<dbReference type="GO" id="GO:0005525">
    <property type="term" value="F:GTP binding"/>
    <property type="evidence" value="ECO:0007669"/>
    <property type="project" value="InterPro"/>
</dbReference>
<gene>
    <name evidence="2" type="ORF">FB192DRAFT_1003497</name>
</gene>
<keyword evidence="1" id="KW-0547">Nucleotide-binding</keyword>
<dbReference type="InterPro" id="IPR027417">
    <property type="entry name" value="P-loop_NTPase"/>
</dbReference>
<organism evidence="2 3">
    <name type="scientific">Mucor circinelloides f. lusitanicus</name>
    <name type="common">Mucor racemosus var. lusitanicus</name>
    <dbReference type="NCBI Taxonomy" id="29924"/>
    <lineage>
        <taxon>Eukaryota</taxon>
        <taxon>Fungi</taxon>
        <taxon>Fungi incertae sedis</taxon>
        <taxon>Mucoromycota</taxon>
        <taxon>Mucoromycotina</taxon>
        <taxon>Mucoromycetes</taxon>
        <taxon>Mucorales</taxon>
        <taxon>Mucorineae</taxon>
        <taxon>Mucoraceae</taxon>
        <taxon>Mucor</taxon>
    </lineage>
</organism>
<dbReference type="SUPFAM" id="SSF52540">
    <property type="entry name" value="P-loop containing nucleoside triphosphate hydrolases"/>
    <property type="match status" value="1"/>
</dbReference>
<dbReference type="NCBIfam" id="TIGR00231">
    <property type="entry name" value="small_GTP"/>
    <property type="match status" value="1"/>
</dbReference>
<accession>A0A8H4BRE6</accession>
<dbReference type="InterPro" id="IPR005225">
    <property type="entry name" value="Small_GTP-bd"/>
</dbReference>
<dbReference type="Gene3D" id="3.40.50.300">
    <property type="entry name" value="P-loop containing nucleotide triphosphate hydrolases"/>
    <property type="match status" value="1"/>
</dbReference>
<dbReference type="PRINTS" id="PR00449">
    <property type="entry name" value="RASTRNSFRMNG"/>
</dbReference>
<dbReference type="GO" id="GO:0003924">
    <property type="term" value="F:GTPase activity"/>
    <property type="evidence" value="ECO:0007669"/>
    <property type="project" value="InterPro"/>
</dbReference>
<dbReference type="FunFam" id="3.40.50.300:FF:000808">
    <property type="entry name" value="Small GTP-binding protein, putative"/>
    <property type="match status" value="1"/>
</dbReference>
<dbReference type="SMART" id="SM00176">
    <property type="entry name" value="RAN"/>
    <property type="match status" value="1"/>
</dbReference>
<dbReference type="Proteomes" id="UP000469890">
    <property type="component" value="Unassembled WGS sequence"/>
</dbReference>
<dbReference type="InterPro" id="IPR001806">
    <property type="entry name" value="Small_GTPase"/>
</dbReference>
<dbReference type="PROSITE" id="PS51421">
    <property type="entry name" value="RAS"/>
    <property type="match status" value="1"/>
</dbReference>
<dbReference type="SMART" id="SM00175">
    <property type="entry name" value="RAB"/>
    <property type="match status" value="1"/>
</dbReference>